<organism evidence="2 3">
    <name type="scientific">Stephania yunnanensis</name>
    <dbReference type="NCBI Taxonomy" id="152371"/>
    <lineage>
        <taxon>Eukaryota</taxon>
        <taxon>Viridiplantae</taxon>
        <taxon>Streptophyta</taxon>
        <taxon>Embryophyta</taxon>
        <taxon>Tracheophyta</taxon>
        <taxon>Spermatophyta</taxon>
        <taxon>Magnoliopsida</taxon>
        <taxon>Ranunculales</taxon>
        <taxon>Menispermaceae</taxon>
        <taxon>Menispermoideae</taxon>
        <taxon>Cissampelideae</taxon>
        <taxon>Stephania</taxon>
    </lineage>
</organism>
<protein>
    <recommendedName>
        <fullName evidence="1">CRAL/TRIO N-terminal domain-containing protein</fullName>
    </recommendedName>
</protein>
<gene>
    <name evidence="2" type="ORF">Syun_026740</name>
</gene>
<evidence type="ECO:0000313" key="3">
    <source>
        <dbReference type="Proteomes" id="UP001420932"/>
    </source>
</evidence>
<dbReference type="AlphaFoldDB" id="A0AAP0HM22"/>
<dbReference type="Pfam" id="PF03765">
    <property type="entry name" value="CRAL_TRIO_N"/>
    <property type="match status" value="1"/>
</dbReference>
<proteinExistence type="predicted"/>
<dbReference type="InterPro" id="IPR036273">
    <property type="entry name" value="CRAL/TRIO_N_dom_sf"/>
</dbReference>
<dbReference type="SUPFAM" id="SSF46938">
    <property type="entry name" value="CRAL/TRIO N-terminal domain"/>
    <property type="match status" value="1"/>
</dbReference>
<dbReference type="EMBL" id="JBBNAF010000012">
    <property type="protein sequence ID" value="KAK9091829.1"/>
    <property type="molecule type" value="Genomic_DNA"/>
</dbReference>
<evidence type="ECO:0000259" key="1">
    <source>
        <dbReference type="SMART" id="SM01100"/>
    </source>
</evidence>
<dbReference type="SUPFAM" id="SSF52087">
    <property type="entry name" value="CRAL/TRIO domain"/>
    <property type="match status" value="1"/>
</dbReference>
<dbReference type="SMART" id="SM01100">
    <property type="entry name" value="CRAL_TRIO_N"/>
    <property type="match status" value="1"/>
</dbReference>
<name>A0AAP0HM22_9MAGN</name>
<keyword evidence="3" id="KW-1185">Reference proteome</keyword>
<dbReference type="PANTHER" id="PTHR46226:SF5">
    <property type="entry name" value="PHOSPHATIDYLINOSITOL_PHOSPHATIDYLCHOLINE TRANSFER PROTEIN SFH2"/>
    <property type="match status" value="1"/>
</dbReference>
<evidence type="ECO:0000313" key="2">
    <source>
        <dbReference type="EMBL" id="KAK9091829.1"/>
    </source>
</evidence>
<dbReference type="Gene3D" id="3.40.525.10">
    <property type="entry name" value="CRAL-TRIO lipid binding domain"/>
    <property type="match status" value="1"/>
</dbReference>
<reference evidence="2 3" key="1">
    <citation type="submission" date="2024-01" db="EMBL/GenBank/DDBJ databases">
        <title>Genome assemblies of Stephania.</title>
        <authorList>
            <person name="Yang L."/>
        </authorList>
    </citation>
    <scope>NUCLEOTIDE SEQUENCE [LARGE SCALE GENOMIC DNA]</scope>
    <source>
        <strain evidence="2">YNDBR</strain>
        <tissue evidence="2">Leaf</tissue>
    </source>
</reference>
<dbReference type="Proteomes" id="UP001420932">
    <property type="component" value="Unassembled WGS sequence"/>
</dbReference>
<sequence length="155" mass="17499">MGIAWPDAVQQLQSLLEDIDDALKMTFQNVHQGYPPQTLVRFLKAREWSVPKAHKMLMDCLNWRIENEIDNILAKPIIPTDLYRAVRDSQLLGLSGFSKEGIPVLAIGVGQSTFDKASVHYYVQSHIQMNEYRDRVVLVSNSLDQPLALPSLAPV</sequence>
<dbReference type="InterPro" id="IPR036865">
    <property type="entry name" value="CRAL-TRIO_dom_sf"/>
</dbReference>
<feature type="domain" description="CRAL/TRIO N-terminal" evidence="1">
    <location>
        <begin position="35"/>
        <end position="60"/>
    </location>
</feature>
<dbReference type="PANTHER" id="PTHR46226">
    <property type="entry name" value="CRAL-TRIO DOMAIN-CONTAINING PROTEIN"/>
    <property type="match status" value="1"/>
</dbReference>
<accession>A0AAP0HM22</accession>
<comment type="caution">
    <text evidence="2">The sequence shown here is derived from an EMBL/GenBank/DDBJ whole genome shotgun (WGS) entry which is preliminary data.</text>
</comment>
<dbReference type="InterPro" id="IPR011074">
    <property type="entry name" value="CRAL/TRIO_N_dom"/>
</dbReference>